<dbReference type="GO" id="GO:0016746">
    <property type="term" value="F:acyltransferase activity"/>
    <property type="evidence" value="ECO:0007669"/>
    <property type="project" value="UniProtKB-KW"/>
</dbReference>
<evidence type="ECO:0000259" key="3">
    <source>
        <dbReference type="PROSITE" id="PS51186"/>
    </source>
</evidence>
<dbReference type="Gene3D" id="3.40.630.30">
    <property type="match status" value="1"/>
</dbReference>
<dbReference type="InterPro" id="IPR050832">
    <property type="entry name" value="Bact_Acetyltransf"/>
</dbReference>
<dbReference type="InterPro" id="IPR016181">
    <property type="entry name" value="Acyl_CoA_acyltransferase"/>
</dbReference>
<sequence>MPSDFSLRPLRAADLGAVLRLQADCYGPDYVEPDEAFASKLRETAALQTCWGAFDASGALRAYAISLPVCADTMPGLHASDYRCPSRPTLLYLHDVAVGPQGRGRGLAQALLARIEQRAHALGLARMGLIAVQDSAPFWQRLGFAPLPSMPSWLQRKLQSFGDAARYLERVSPAQPLDACHLE</sequence>
<dbReference type="PROSITE" id="PS51186">
    <property type="entry name" value="GNAT"/>
    <property type="match status" value="1"/>
</dbReference>
<keyword evidence="1 4" id="KW-0808">Transferase</keyword>
<dbReference type="CDD" id="cd04301">
    <property type="entry name" value="NAT_SF"/>
    <property type="match status" value="1"/>
</dbReference>
<evidence type="ECO:0000313" key="5">
    <source>
        <dbReference type="Proteomes" id="UP001462640"/>
    </source>
</evidence>
<proteinExistence type="predicted"/>
<dbReference type="PANTHER" id="PTHR43877">
    <property type="entry name" value="AMINOALKYLPHOSPHONATE N-ACETYLTRANSFERASE-RELATED-RELATED"/>
    <property type="match status" value="1"/>
</dbReference>
<feature type="domain" description="N-acetyltransferase" evidence="3">
    <location>
        <begin position="5"/>
        <end position="169"/>
    </location>
</feature>
<dbReference type="RefSeq" id="WP_347611479.1">
    <property type="nucleotide sequence ID" value="NZ_JBDPZC010000007.1"/>
</dbReference>
<gene>
    <name evidence="4" type="ORF">ABDJ40_16565</name>
</gene>
<protein>
    <submittedName>
        <fullName evidence="4">GNAT family N-acetyltransferase</fullName>
        <ecNumber evidence="4">2.3.1.-</ecNumber>
    </submittedName>
</protein>
<accession>A0ABV0GH73</accession>
<keyword evidence="2 4" id="KW-0012">Acyltransferase</keyword>
<name>A0ABV0GH73_9BURK</name>
<evidence type="ECO:0000256" key="1">
    <source>
        <dbReference type="ARBA" id="ARBA00022679"/>
    </source>
</evidence>
<reference evidence="4 5" key="1">
    <citation type="submission" date="2024-05" db="EMBL/GenBank/DDBJ databases">
        <title>Roseateles sp. 2.12 16S ribosomal RNA gene Genome sequencing and assembly.</title>
        <authorList>
            <person name="Woo H."/>
        </authorList>
    </citation>
    <scope>NUCLEOTIDE SEQUENCE [LARGE SCALE GENOMIC DNA]</scope>
    <source>
        <strain evidence="4 5">2.12</strain>
    </source>
</reference>
<dbReference type="EC" id="2.3.1.-" evidence="4"/>
<dbReference type="SUPFAM" id="SSF55729">
    <property type="entry name" value="Acyl-CoA N-acyltransferases (Nat)"/>
    <property type="match status" value="1"/>
</dbReference>
<dbReference type="InterPro" id="IPR000182">
    <property type="entry name" value="GNAT_dom"/>
</dbReference>
<dbReference type="EMBL" id="JBDPZC010000007">
    <property type="protein sequence ID" value="MEO3714380.1"/>
    <property type="molecule type" value="Genomic_DNA"/>
</dbReference>
<dbReference type="Proteomes" id="UP001462640">
    <property type="component" value="Unassembled WGS sequence"/>
</dbReference>
<organism evidence="4 5">
    <name type="scientific">Roseateles flavus</name>
    <dbReference type="NCBI Taxonomy" id="3149041"/>
    <lineage>
        <taxon>Bacteria</taxon>
        <taxon>Pseudomonadati</taxon>
        <taxon>Pseudomonadota</taxon>
        <taxon>Betaproteobacteria</taxon>
        <taxon>Burkholderiales</taxon>
        <taxon>Sphaerotilaceae</taxon>
        <taxon>Roseateles</taxon>
    </lineage>
</organism>
<comment type="caution">
    <text evidence="4">The sequence shown here is derived from an EMBL/GenBank/DDBJ whole genome shotgun (WGS) entry which is preliminary data.</text>
</comment>
<evidence type="ECO:0000313" key="4">
    <source>
        <dbReference type="EMBL" id="MEO3714380.1"/>
    </source>
</evidence>
<dbReference type="Pfam" id="PF00583">
    <property type="entry name" value="Acetyltransf_1"/>
    <property type="match status" value="1"/>
</dbReference>
<evidence type="ECO:0000256" key="2">
    <source>
        <dbReference type="ARBA" id="ARBA00023315"/>
    </source>
</evidence>
<keyword evidence="5" id="KW-1185">Reference proteome</keyword>